<dbReference type="AlphaFoldDB" id="A0A0W0VD11"/>
<name>A0A0W0VD11_9GAMM</name>
<dbReference type="OrthoDB" id="5652550at2"/>
<dbReference type="Pfam" id="PF00069">
    <property type="entry name" value="Pkinase"/>
    <property type="match status" value="1"/>
</dbReference>
<dbReference type="GO" id="GO:0005524">
    <property type="term" value="F:ATP binding"/>
    <property type="evidence" value="ECO:0007669"/>
    <property type="project" value="InterPro"/>
</dbReference>
<dbReference type="InterPro" id="IPR000719">
    <property type="entry name" value="Prot_kinase_dom"/>
</dbReference>
<dbReference type="InterPro" id="IPR011009">
    <property type="entry name" value="Kinase-like_dom_sf"/>
</dbReference>
<comment type="caution">
    <text evidence="2">The sequence shown here is derived from an EMBL/GenBank/DDBJ whole genome shotgun (WGS) entry which is preliminary data.</text>
</comment>
<organism evidence="2 3">
    <name type="scientific">Legionella jordanis</name>
    <dbReference type="NCBI Taxonomy" id="456"/>
    <lineage>
        <taxon>Bacteria</taxon>
        <taxon>Pseudomonadati</taxon>
        <taxon>Pseudomonadota</taxon>
        <taxon>Gammaproteobacteria</taxon>
        <taxon>Legionellales</taxon>
        <taxon>Legionellaceae</taxon>
        <taxon>Legionella</taxon>
    </lineage>
</organism>
<dbReference type="PROSITE" id="PS50011">
    <property type="entry name" value="PROTEIN_KINASE_DOM"/>
    <property type="match status" value="1"/>
</dbReference>
<evidence type="ECO:0000313" key="2">
    <source>
        <dbReference type="EMBL" id="KTD18020.1"/>
    </source>
</evidence>
<gene>
    <name evidence="2" type="ORF">Ljor_2326</name>
</gene>
<dbReference type="SMART" id="SM00220">
    <property type="entry name" value="S_TKc"/>
    <property type="match status" value="1"/>
</dbReference>
<dbReference type="RefSeq" id="WP_058471718.1">
    <property type="nucleotide sequence ID" value="NZ_CAAAIC010000001.1"/>
</dbReference>
<dbReference type="EMBL" id="LNYJ01000011">
    <property type="protein sequence ID" value="KTD18020.1"/>
    <property type="molecule type" value="Genomic_DNA"/>
</dbReference>
<sequence length="490" mass="56324">MGKYRRAGIEGYGSEYEDENNNLYKPDKQLGKGAFCKARLLVTSKNEESKVVLSPLTLGANAEEATVKRDFFQTLYPDRASELFQFNNSYRLILPLLPGTEYFHIEAGNYLGQIKLFLSAIEALQYCHTKEYIFLDLKVDNILYDKQTGKSYLIDGGSAVKKGGYLPTRFRFPTIEAVEKARLNHSHYAPECFSLNKVQADYSMDVYSLGDLMKTMFHLDEKSKNTERLHVLIEQCQSKIPDDRPTLDELANELKLIYQHHNAEMTRKRISLARKNILAVVETIKDLKVSFAHLTTMDEINLRKEELKHTLHELTSLNPLLQTSCKQLEINSSPIIEQAMRDKNQEIKDGCELQNQLVKILIDSRFESHLAIFAEKLRVMHEKQRTNDSYCQAATKIKCLYEHLLAAKFSLLRADKPLNQLKAEFKETCLSAVDEVKVSLEAHREWQGILRKFFIDLIAALSGNINRWRMFSKTDSAKKLADLQVSIQLL</sequence>
<dbReference type="PANTHER" id="PTHR44167">
    <property type="entry name" value="OVARIAN-SPECIFIC SERINE/THREONINE-PROTEIN KINASE LOK-RELATED"/>
    <property type="match status" value="1"/>
</dbReference>
<dbReference type="GO" id="GO:0005737">
    <property type="term" value="C:cytoplasm"/>
    <property type="evidence" value="ECO:0007669"/>
    <property type="project" value="TreeGrafter"/>
</dbReference>
<dbReference type="Gene3D" id="1.10.510.10">
    <property type="entry name" value="Transferase(Phosphotransferase) domain 1"/>
    <property type="match status" value="1"/>
</dbReference>
<dbReference type="GO" id="GO:0004674">
    <property type="term" value="F:protein serine/threonine kinase activity"/>
    <property type="evidence" value="ECO:0007669"/>
    <property type="project" value="TreeGrafter"/>
</dbReference>
<keyword evidence="2" id="KW-0808">Transferase</keyword>
<evidence type="ECO:0000313" key="3">
    <source>
        <dbReference type="Proteomes" id="UP000055035"/>
    </source>
</evidence>
<dbReference type="PATRIC" id="fig|456.5.peg.2505"/>
<protein>
    <submittedName>
        <fullName evidence="2">Protein kinase</fullName>
    </submittedName>
</protein>
<feature type="domain" description="Protein kinase" evidence="1">
    <location>
        <begin position="24"/>
        <end position="336"/>
    </location>
</feature>
<dbReference type="STRING" id="456.Ljor_2326"/>
<dbReference type="Proteomes" id="UP000055035">
    <property type="component" value="Unassembled WGS sequence"/>
</dbReference>
<dbReference type="PANTHER" id="PTHR44167:SF18">
    <property type="entry name" value="PROTEIN KINASE DOMAIN-CONTAINING PROTEIN"/>
    <property type="match status" value="1"/>
</dbReference>
<accession>A0A0W0VD11</accession>
<keyword evidence="2" id="KW-0418">Kinase</keyword>
<reference evidence="2 3" key="1">
    <citation type="submission" date="2015-11" db="EMBL/GenBank/DDBJ databases">
        <title>Genomic analysis of 38 Legionella species identifies large and diverse effector repertoires.</title>
        <authorList>
            <person name="Burstein D."/>
            <person name="Amaro F."/>
            <person name="Zusman T."/>
            <person name="Lifshitz Z."/>
            <person name="Cohen O."/>
            <person name="Gilbert J.A."/>
            <person name="Pupko T."/>
            <person name="Shuman H.A."/>
            <person name="Segal G."/>
        </authorList>
    </citation>
    <scope>NUCLEOTIDE SEQUENCE [LARGE SCALE GENOMIC DNA]</scope>
    <source>
        <strain evidence="2 3">BL-540</strain>
    </source>
</reference>
<dbReference type="SUPFAM" id="SSF56112">
    <property type="entry name" value="Protein kinase-like (PK-like)"/>
    <property type="match status" value="1"/>
</dbReference>
<keyword evidence="3" id="KW-1185">Reference proteome</keyword>
<evidence type="ECO:0000259" key="1">
    <source>
        <dbReference type="PROSITE" id="PS50011"/>
    </source>
</evidence>
<proteinExistence type="predicted"/>